<dbReference type="GO" id="GO:0006811">
    <property type="term" value="P:monoatomic ion transport"/>
    <property type="evidence" value="ECO:0007669"/>
    <property type="project" value="UniProtKB-KW"/>
</dbReference>
<dbReference type="PANTHER" id="PTHR33619:SF3">
    <property type="entry name" value="POLYSACCHARIDE EXPORT PROTEIN GFCE-RELATED"/>
    <property type="match status" value="1"/>
</dbReference>
<dbReference type="AlphaFoldDB" id="A0A809RV06"/>
<evidence type="ECO:0000256" key="1">
    <source>
        <dbReference type="ARBA" id="ARBA00004571"/>
    </source>
</evidence>
<dbReference type="Pfam" id="PF22461">
    <property type="entry name" value="SLBB_2"/>
    <property type="match status" value="1"/>
</dbReference>
<dbReference type="EMBL" id="AP021858">
    <property type="protein sequence ID" value="BBO23642.1"/>
    <property type="molecule type" value="Genomic_DNA"/>
</dbReference>
<keyword evidence="5" id="KW-0762">Sugar transport</keyword>
<sequence>MRGLARIAKRLGLVGVLVLSALAGAQDETYRLQPEDIIRIQVYNETQINAELPVGIDGKVSAPFVGIIQAAGRTTAEIEAELARLYVDKLRLREPRVAVTIIRFRQLKATVGGSVSRPGTYEVRPGDTVVTLLNYGGGAIPDRADLRRATLRRAGSNEKIPLDLYSVLMRGDTSQNYEVQDGDELLIPEENSSRVLVIGTVSQPGSYLYREPMTLADALSMARGEVPTRSKLSEITIIRKAPGMPGQYVRLKANFVNFVRKGDFTQNVMLEPGDLVFVPSTKTPDIGQVTNSLIAANILERFLREGLLGFRLLGR</sequence>
<keyword evidence="7 15" id="KW-0732">Signal</keyword>
<protein>
    <submittedName>
        <fullName evidence="19">Periplasmic protein</fullName>
    </submittedName>
</protein>
<keyword evidence="12" id="KW-0564">Palmitate</keyword>
<keyword evidence="3" id="KW-0813">Transport</keyword>
<proteinExistence type="inferred from homology"/>
<evidence type="ECO:0000259" key="16">
    <source>
        <dbReference type="Pfam" id="PF02563"/>
    </source>
</evidence>
<evidence type="ECO:0000256" key="14">
    <source>
        <dbReference type="ARBA" id="ARBA00023288"/>
    </source>
</evidence>
<dbReference type="Proteomes" id="UP000662873">
    <property type="component" value="Chromosome"/>
</dbReference>
<accession>A0A809RV06</accession>
<evidence type="ECO:0000259" key="17">
    <source>
        <dbReference type="Pfam" id="PF10531"/>
    </source>
</evidence>
<dbReference type="GO" id="GO:0015159">
    <property type="term" value="F:polysaccharide transmembrane transporter activity"/>
    <property type="evidence" value="ECO:0007669"/>
    <property type="project" value="InterPro"/>
</dbReference>
<feature type="domain" description="SLBB" evidence="18">
    <location>
        <begin position="194"/>
        <end position="278"/>
    </location>
</feature>
<name>A0A809RV06_9BACT</name>
<comment type="similarity">
    <text evidence="2">Belongs to the BexD/CtrA/VexA family.</text>
</comment>
<evidence type="ECO:0000256" key="15">
    <source>
        <dbReference type="SAM" id="SignalP"/>
    </source>
</evidence>
<evidence type="ECO:0000256" key="4">
    <source>
        <dbReference type="ARBA" id="ARBA00022452"/>
    </source>
</evidence>
<evidence type="ECO:0000256" key="6">
    <source>
        <dbReference type="ARBA" id="ARBA00022692"/>
    </source>
</evidence>
<keyword evidence="14" id="KW-0449">Lipoprotein</keyword>
<comment type="subcellular location">
    <subcellularLocation>
        <location evidence="1">Cell outer membrane</location>
        <topology evidence="1">Multi-pass membrane protein</topology>
    </subcellularLocation>
</comment>
<dbReference type="Pfam" id="PF10531">
    <property type="entry name" value="SLBB"/>
    <property type="match status" value="1"/>
</dbReference>
<dbReference type="GO" id="GO:0015288">
    <property type="term" value="F:porin activity"/>
    <property type="evidence" value="ECO:0007669"/>
    <property type="project" value="UniProtKB-KW"/>
</dbReference>
<keyword evidence="4" id="KW-1134">Transmembrane beta strand</keyword>
<keyword evidence="10" id="KW-0626">Porin</keyword>
<dbReference type="Gene3D" id="3.10.560.10">
    <property type="entry name" value="Outer membrane lipoprotein wza domain like"/>
    <property type="match status" value="2"/>
</dbReference>
<evidence type="ECO:0000256" key="9">
    <source>
        <dbReference type="ARBA" id="ARBA00023065"/>
    </source>
</evidence>
<keyword evidence="13" id="KW-0998">Cell outer membrane</keyword>
<organism evidence="19 20">
    <name type="scientific">Candidatus Nitrosymbiomonas proteolyticus</name>
    <dbReference type="NCBI Taxonomy" id="2608984"/>
    <lineage>
        <taxon>Bacteria</taxon>
        <taxon>Bacillati</taxon>
        <taxon>Armatimonadota</taxon>
        <taxon>Armatimonadota incertae sedis</taxon>
        <taxon>Candidatus Nitrosymbiomonas</taxon>
    </lineage>
</organism>
<evidence type="ECO:0000256" key="7">
    <source>
        <dbReference type="ARBA" id="ARBA00022729"/>
    </source>
</evidence>
<evidence type="ECO:0000256" key="11">
    <source>
        <dbReference type="ARBA" id="ARBA00023136"/>
    </source>
</evidence>
<dbReference type="InterPro" id="IPR049712">
    <property type="entry name" value="Poly_export"/>
</dbReference>
<keyword evidence="9" id="KW-0406">Ion transport</keyword>
<keyword evidence="11" id="KW-0472">Membrane</keyword>
<reference evidence="19" key="1">
    <citation type="journal article" name="DNA Res.">
        <title>The physiological potential of anammox bacteria as revealed by their core genome structure.</title>
        <authorList>
            <person name="Okubo T."/>
            <person name="Toyoda A."/>
            <person name="Fukuhara K."/>
            <person name="Uchiyama I."/>
            <person name="Harigaya Y."/>
            <person name="Kuroiwa M."/>
            <person name="Suzuki T."/>
            <person name="Murakami Y."/>
            <person name="Suwa Y."/>
            <person name="Takami H."/>
        </authorList>
    </citation>
    <scope>NUCLEOTIDE SEQUENCE</scope>
    <source>
        <strain evidence="19">317325-2</strain>
    </source>
</reference>
<keyword evidence="6" id="KW-0812">Transmembrane</keyword>
<keyword evidence="8" id="KW-0625">Polysaccharide transport</keyword>
<evidence type="ECO:0000256" key="12">
    <source>
        <dbReference type="ARBA" id="ARBA00023139"/>
    </source>
</evidence>
<evidence type="ECO:0000256" key="2">
    <source>
        <dbReference type="ARBA" id="ARBA00009450"/>
    </source>
</evidence>
<dbReference type="PANTHER" id="PTHR33619">
    <property type="entry name" value="POLYSACCHARIDE EXPORT PROTEIN GFCE-RELATED"/>
    <property type="match status" value="1"/>
</dbReference>
<evidence type="ECO:0000256" key="13">
    <source>
        <dbReference type="ARBA" id="ARBA00023237"/>
    </source>
</evidence>
<evidence type="ECO:0000259" key="18">
    <source>
        <dbReference type="Pfam" id="PF22461"/>
    </source>
</evidence>
<feature type="domain" description="Soluble ligand binding" evidence="17">
    <location>
        <begin position="109"/>
        <end position="157"/>
    </location>
</feature>
<evidence type="ECO:0000256" key="10">
    <source>
        <dbReference type="ARBA" id="ARBA00023114"/>
    </source>
</evidence>
<evidence type="ECO:0000256" key="3">
    <source>
        <dbReference type="ARBA" id="ARBA00022448"/>
    </source>
</evidence>
<evidence type="ECO:0000256" key="5">
    <source>
        <dbReference type="ARBA" id="ARBA00022597"/>
    </source>
</evidence>
<feature type="domain" description="Polysaccharide export protein N-terminal" evidence="16">
    <location>
        <begin position="26"/>
        <end position="101"/>
    </location>
</feature>
<dbReference type="GO" id="GO:0009279">
    <property type="term" value="C:cell outer membrane"/>
    <property type="evidence" value="ECO:0007669"/>
    <property type="project" value="UniProtKB-SubCell"/>
</dbReference>
<gene>
    <name evidence="19" type="ORF">NPRO_12370</name>
</gene>
<evidence type="ECO:0000313" key="20">
    <source>
        <dbReference type="Proteomes" id="UP000662873"/>
    </source>
</evidence>
<evidence type="ECO:0000313" key="19">
    <source>
        <dbReference type="EMBL" id="BBO23642.1"/>
    </source>
</evidence>
<evidence type="ECO:0000256" key="8">
    <source>
        <dbReference type="ARBA" id="ARBA00023047"/>
    </source>
</evidence>
<dbReference type="InterPro" id="IPR019554">
    <property type="entry name" value="Soluble_ligand-bd"/>
</dbReference>
<dbReference type="InterPro" id="IPR003715">
    <property type="entry name" value="Poly_export_N"/>
</dbReference>
<dbReference type="InterPro" id="IPR054765">
    <property type="entry name" value="SLBB_dom"/>
</dbReference>
<dbReference type="GO" id="GO:0046930">
    <property type="term" value="C:pore complex"/>
    <property type="evidence" value="ECO:0007669"/>
    <property type="project" value="UniProtKB-KW"/>
</dbReference>
<feature type="signal peptide" evidence="15">
    <location>
        <begin position="1"/>
        <end position="25"/>
    </location>
</feature>
<dbReference type="Pfam" id="PF02563">
    <property type="entry name" value="Poly_export"/>
    <property type="match status" value="1"/>
</dbReference>
<dbReference type="KEGG" id="npy:NPRO_12370"/>
<feature type="chain" id="PRO_5035250358" evidence="15">
    <location>
        <begin position="26"/>
        <end position="315"/>
    </location>
</feature>